<dbReference type="PANTHER" id="PTHR43228">
    <property type="entry name" value="TWO-COMPONENT RESPONSE REGULATOR"/>
    <property type="match status" value="1"/>
</dbReference>
<evidence type="ECO:0000313" key="5">
    <source>
        <dbReference type="EMBL" id="RHJ85080.1"/>
    </source>
</evidence>
<comment type="function">
    <text evidence="2">May play the central regulatory role in sporulation. It may be an element of the effector pathway responsible for the activation of sporulation genes in response to nutritional stress. Spo0A may act in concert with spo0H (a sigma factor) to control the expression of some genes that are critical to the sporulation process.</text>
</comment>
<keyword evidence="3" id="KW-0597">Phosphoprotein</keyword>
<dbReference type="Pfam" id="PF08664">
    <property type="entry name" value="YcbB"/>
    <property type="match status" value="1"/>
</dbReference>
<evidence type="ECO:0000256" key="3">
    <source>
        <dbReference type="PROSITE-ProRule" id="PRU00169"/>
    </source>
</evidence>
<feature type="domain" description="Response regulatory" evidence="4">
    <location>
        <begin position="2"/>
        <end position="118"/>
    </location>
</feature>
<gene>
    <name evidence="5" type="ORF">DW099_15360</name>
</gene>
<dbReference type="InterPro" id="IPR052048">
    <property type="entry name" value="ST_Response_Regulator"/>
</dbReference>
<dbReference type="Proteomes" id="UP000284841">
    <property type="component" value="Unassembled WGS sequence"/>
</dbReference>
<accession>A0A415DWT8</accession>
<evidence type="ECO:0000259" key="4">
    <source>
        <dbReference type="PROSITE" id="PS50110"/>
    </source>
</evidence>
<dbReference type="InterPro" id="IPR001789">
    <property type="entry name" value="Sig_transdc_resp-reg_receiver"/>
</dbReference>
<dbReference type="SMART" id="SM00448">
    <property type="entry name" value="REC"/>
    <property type="match status" value="1"/>
</dbReference>
<sequence>MKYYIVDDEIGTVKTLENIVESRDLGEVIGYATDPEKAIGEILALQPDIILVDLLMSKMDGIALVGQIKKVRPKASFVMISQVADKDMIEQAYNAGVEFFINKPVNIIEVEKVLGNVSEKIKMNSLVAGIRGMFAETEELSRQPARREDVLREINVFLGLLGMLGEKGTSDILSVCQYLIEHDEEYSKEVLTRVAAEKLETSKNLEQRMRRAIKKGLTNVANLGIDDYSNEVFQVYANYVFDFKNIKDEMDFIKGSSSGGGRVNISKFIEGLLLYRKSLL</sequence>
<reference evidence="5 6" key="1">
    <citation type="submission" date="2018-08" db="EMBL/GenBank/DDBJ databases">
        <title>A genome reference for cultivated species of the human gut microbiota.</title>
        <authorList>
            <person name="Zou Y."/>
            <person name="Xue W."/>
            <person name="Luo G."/>
        </authorList>
    </citation>
    <scope>NUCLEOTIDE SEQUENCE [LARGE SCALE GENOMIC DNA]</scope>
    <source>
        <strain evidence="5 6">AM07-24</strain>
    </source>
</reference>
<dbReference type="RefSeq" id="WP_067532320.1">
    <property type="nucleotide sequence ID" value="NZ_AP025567.1"/>
</dbReference>
<comment type="caution">
    <text evidence="5">The sequence shown here is derived from an EMBL/GenBank/DDBJ whole genome shotgun (WGS) entry which is preliminary data.</text>
</comment>
<dbReference type="SUPFAM" id="SSF52172">
    <property type="entry name" value="CheY-like"/>
    <property type="match status" value="1"/>
</dbReference>
<dbReference type="OrthoDB" id="1684633at2"/>
<organism evidence="5 6">
    <name type="scientific">Emergencia timonensis</name>
    <dbReference type="NCBI Taxonomy" id="1776384"/>
    <lineage>
        <taxon>Bacteria</taxon>
        <taxon>Bacillati</taxon>
        <taxon>Bacillota</taxon>
        <taxon>Clostridia</taxon>
        <taxon>Peptostreptococcales</taxon>
        <taxon>Anaerovoracaceae</taxon>
        <taxon>Emergencia</taxon>
    </lineage>
</organism>
<dbReference type="GeneID" id="83002523"/>
<evidence type="ECO:0000313" key="6">
    <source>
        <dbReference type="Proteomes" id="UP000284841"/>
    </source>
</evidence>
<dbReference type="PROSITE" id="PS50110">
    <property type="entry name" value="RESPONSE_REGULATORY"/>
    <property type="match status" value="1"/>
</dbReference>
<dbReference type="AlphaFoldDB" id="A0A415DWT8"/>
<proteinExistence type="predicted"/>
<dbReference type="Pfam" id="PF00072">
    <property type="entry name" value="Response_reg"/>
    <property type="match status" value="1"/>
</dbReference>
<dbReference type="GO" id="GO:0000160">
    <property type="term" value="P:phosphorelay signal transduction system"/>
    <property type="evidence" value="ECO:0007669"/>
    <property type="project" value="InterPro"/>
</dbReference>
<dbReference type="InterPro" id="IPR011006">
    <property type="entry name" value="CheY-like_superfamily"/>
</dbReference>
<evidence type="ECO:0000256" key="2">
    <source>
        <dbReference type="ARBA" id="ARBA00024867"/>
    </source>
</evidence>
<protein>
    <recommendedName>
        <fullName evidence="1">Stage 0 sporulation protein A homolog</fullName>
    </recommendedName>
</protein>
<dbReference type="EMBL" id="QRMS01000005">
    <property type="protein sequence ID" value="RHJ85080.1"/>
    <property type="molecule type" value="Genomic_DNA"/>
</dbReference>
<feature type="modified residue" description="4-aspartylphosphate" evidence="3">
    <location>
        <position position="53"/>
    </location>
</feature>
<dbReference type="PANTHER" id="PTHR43228:SF8">
    <property type="entry name" value="TRANSCRIPTIONAL REGULATORY PROTEIN GLNL"/>
    <property type="match status" value="1"/>
</dbReference>
<dbReference type="STRING" id="1776384.GCA_900086585_00084"/>
<dbReference type="Gene3D" id="3.40.50.2300">
    <property type="match status" value="1"/>
</dbReference>
<dbReference type="InterPro" id="IPR013972">
    <property type="entry name" value="YcbB"/>
</dbReference>
<evidence type="ECO:0000256" key="1">
    <source>
        <dbReference type="ARBA" id="ARBA00018672"/>
    </source>
</evidence>
<name>A0A415DWT8_9FIRM</name>
<keyword evidence="6" id="KW-1185">Reference proteome</keyword>